<protein>
    <submittedName>
        <fullName evidence="5">LysR family transcriptional regulator</fullName>
    </submittedName>
</protein>
<dbReference type="GO" id="GO:0010628">
    <property type="term" value="P:positive regulation of gene expression"/>
    <property type="evidence" value="ECO:0007669"/>
    <property type="project" value="TreeGrafter"/>
</dbReference>
<dbReference type="InterPro" id="IPR036390">
    <property type="entry name" value="WH_DNA-bd_sf"/>
</dbReference>
<dbReference type="OrthoDB" id="8849678at2"/>
<dbReference type="Gene3D" id="1.10.10.10">
    <property type="entry name" value="Winged helix-like DNA-binding domain superfamily/Winged helix DNA-binding domain"/>
    <property type="match status" value="1"/>
</dbReference>
<keyword evidence="3" id="KW-0238">DNA-binding</keyword>
<dbReference type="RefSeq" id="WP_064802635.1">
    <property type="nucleotide sequence ID" value="NZ_CP016022.1"/>
</dbReference>
<organism evidence="5 6">
    <name type="scientific">Ralstonia insidiosa</name>
    <dbReference type="NCBI Taxonomy" id="190721"/>
    <lineage>
        <taxon>Bacteria</taxon>
        <taxon>Pseudomonadati</taxon>
        <taxon>Pseudomonadota</taxon>
        <taxon>Betaproteobacteria</taxon>
        <taxon>Burkholderiales</taxon>
        <taxon>Burkholderiaceae</taxon>
        <taxon>Ralstonia</taxon>
    </lineage>
</organism>
<keyword evidence="4" id="KW-0804">Transcription</keyword>
<dbReference type="PRINTS" id="PR00039">
    <property type="entry name" value="HTHLYSR"/>
</dbReference>
<dbReference type="PROSITE" id="PS50931">
    <property type="entry name" value="HTH_LYSR"/>
    <property type="match status" value="1"/>
</dbReference>
<evidence type="ECO:0000256" key="2">
    <source>
        <dbReference type="ARBA" id="ARBA00023015"/>
    </source>
</evidence>
<proteinExistence type="inferred from homology"/>
<dbReference type="SUPFAM" id="SSF46785">
    <property type="entry name" value="Winged helix' DNA-binding domain"/>
    <property type="match status" value="1"/>
</dbReference>
<dbReference type="InterPro" id="IPR036388">
    <property type="entry name" value="WH-like_DNA-bd_sf"/>
</dbReference>
<evidence type="ECO:0000313" key="6">
    <source>
        <dbReference type="Proteomes" id="UP000078572"/>
    </source>
</evidence>
<reference evidence="6" key="1">
    <citation type="submission" date="2016-06" db="EMBL/GenBank/DDBJ databases">
        <authorList>
            <person name="Xu Y."/>
            <person name="Nagy A."/>
            <person name="Yan X."/>
            <person name="Kim S.W."/>
            <person name="Haley B."/>
            <person name="Liu N.T."/>
            <person name="Nou X."/>
        </authorList>
    </citation>
    <scope>NUCLEOTIDE SEQUENCE [LARGE SCALE GENOMIC DNA]</scope>
    <source>
        <strain evidence="6">ATCC 49129</strain>
    </source>
</reference>
<dbReference type="STRING" id="190721.ACS15_1248"/>
<dbReference type="GeneID" id="61525521"/>
<comment type="similarity">
    <text evidence="1">Belongs to the LysR transcriptional regulatory family.</text>
</comment>
<name>A0A191ZV85_9RALS</name>
<dbReference type="InterPro" id="IPR000847">
    <property type="entry name" value="LysR_HTH_N"/>
</dbReference>
<dbReference type="InterPro" id="IPR005119">
    <property type="entry name" value="LysR_subst-bd"/>
</dbReference>
<evidence type="ECO:0000256" key="1">
    <source>
        <dbReference type="ARBA" id="ARBA00009437"/>
    </source>
</evidence>
<sequence length="324" mass="34450">MELRQLEAFAAVMSTGSVTAAGKLLGRSQPAISRLIQDLEAEIGYALFTRAGPRVSPTEQGFLLYEDVEHTLISLRQIRTRAEEIARGEARPLRLAATSALAAGLLPAALADHPELTQHVQIRSASPEQVVHAVLTGAADLGMSSLPLEHRGVTVHWIGESACVAAVQHSDPLAAGDRVALADCAGRRIVTMHNPYRLRRRLDQALAQAGVTPTELIETNASFNALTAVRAGLGVALLEPITAYGVPIDGVTVRPIDADIPFFFGVITPEAKRPSAAVTALINALSRAAQRLLPDCKLHNPSRHASMLQVLYGEPTNATEDASA</sequence>
<dbReference type="Pfam" id="PF03466">
    <property type="entry name" value="LysR_substrate"/>
    <property type="match status" value="1"/>
</dbReference>
<dbReference type="PANTHER" id="PTHR30427">
    <property type="entry name" value="TRANSCRIPTIONAL ACTIVATOR PROTEIN LYSR"/>
    <property type="match status" value="1"/>
</dbReference>
<evidence type="ECO:0000256" key="3">
    <source>
        <dbReference type="ARBA" id="ARBA00023125"/>
    </source>
</evidence>
<dbReference type="SUPFAM" id="SSF53850">
    <property type="entry name" value="Periplasmic binding protein-like II"/>
    <property type="match status" value="1"/>
</dbReference>
<evidence type="ECO:0000256" key="4">
    <source>
        <dbReference type="ARBA" id="ARBA00023163"/>
    </source>
</evidence>
<keyword evidence="2" id="KW-0805">Transcription regulation</keyword>
<dbReference type="Gene3D" id="3.40.190.290">
    <property type="match status" value="1"/>
</dbReference>
<dbReference type="PANTHER" id="PTHR30427:SF1">
    <property type="entry name" value="TRANSCRIPTIONAL ACTIVATOR PROTEIN LYSR"/>
    <property type="match status" value="1"/>
</dbReference>
<dbReference type="GO" id="GO:0043565">
    <property type="term" value="F:sequence-specific DNA binding"/>
    <property type="evidence" value="ECO:0007669"/>
    <property type="project" value="TreeGrafter"/>
</dbReference>
<gene>
    <name evidence="5" type="ORF">A9Y76_05750</name>
</gene>
<dbReference type="Pfam" id="PF00126">
    <property type="entry name" value="HTH_1"/>
    <property type="match status" value="1"/>
</dbReference>
<dbReference type="GO" id="GO:0003700">
    <property type="term" value="F:DNA-binding transcription factor activity"/>
    <property type="evidence" value="ECO:0007669"/>
    <property type="project" value="InterPro"/>
</dbReference>
<dbReference type="EMBL" id="CP016022">
    <property type="protein sequence ID" value="ANJ71998.1"/>
    <property type="molecule type" value="Genomic_DNA"/>
</dbReference>
<evidence type="ECO:0000313" key="5">
    <source>
        <dbReference type="EMBL" id="ANJ71998.1"/>
    </source>
</evidence>
<dbReference type="Proteomes" id="UP000078572">
    <property type="component" value="Chromosome 1"/>
</dbReference>
<dbReference type="AlphaFoldDB" id="A0A191ZV85"/>
<keyword evidence="6" id="KW-1185">Reference proteome</keyword>
<accession>A0A191ZV85</accession>